<dbReference type="RefSeq" id="WP_195169634.1">
    <property type="nucleotide sequence ID" value="NZ_CP062983.1"/>
</dbReference>
<organism evidence="2 3">
    <name type="scientific">Phototrophicus methaneseepsis</name>
    <dbReference type="NCBI Taxonomy" id="2710758"/>
    <lineage>
        <taxon>Bacteria</taxon>
        <taxon>Bacillati</taxon>
        <taxon>Chloroflexota</taxon>
        <taxon>Candidatus Thermofontia</taxon>
        <taxon>Phototrophicales</taxon>
        <taxon>Phototrophicaceae</taxon>
        <taxon>Phototrophicus</taxon>
    </lineage>
</organism>
<keyword evidence="1" id="KW-0812">Transmembrane</keyword>
<dbReference type="KEGG" id="pmet:G4Y79_17970"/>
<dbReference type="Proteomes" id="UP000594468">
    <property type="component" value="Chromosome"/>
</dbReference>
<evidence type="ECO:0000256" key="1">
    <source>
        <dbReference type="SAM" id="Phobius"/>
    </source>
</evidence>
<dbReference type="EMBL" id="CP062983">
    <property type="protein sequence ID" value="QPC81562.1"/>
    <property type="molecule type" value="Genomic_DNA"/>
</dbReference>
<reference evidence="2 3" key="1">
    <citation type="submission" date="2020-02" db="EMBL/GenBank/DDBJ databases">
        <authorList>
            <person name="Zheng R.K."/>
            <person name="Sun C.M."/>
        </authorList>
    </citation>
    <scope>NUCLEOTIDE SEQUENCE [LARGE SCALE GENOMIC DNA]</scope>
    <source>
        <strain evidence="3">rifampicinis</strain>
    </source>
</reference>
<protein>
    <submittedName>
        <fullName evidence="2">Uncharacterized protein</fullName>
    </submittedName>
</protein>
<evidence type="ECO:0000313" key="2">
    <source>
        <dbReference type="EMBL" id="QPC81562.1"/>
    </source>
</evidence>
<keyword evidence="1" id="KW-1133">Transmembrane helix</keyword>
<keyword evidence="1" id="KW-0472">Membrane</keyword>
<proteinExistence type="predicted"/>
<keyword evidence="3" id="KW-1185">Reference proteome</keyword>
<accession>A0A7S8E733</accession>
<gene>
    <name evidence="2" type="ORF">G4Y79_17970</name>
</gene>
<feature type="transmembrane region" description="Helical" evidence="1">
    <location>
        <begin position="50"/>
        <end position="72"/>
    </location>
</feature>
<sequence>MADEHTTSEETTLIHPNILTGLSFAGGIGLLTIFITLGIAVVTPPEDPRIVGLFVLAGALILVAAILGWFFVVQPHKHFDDINEPLEAEHH</sequence>
<evidence type="ECO:0000313" key="3">
    <source>
        <dbReference type="Proteomes" id="UP000594468"/>
    </source>
</evidence>
<name>A0A7S8E733_9CHLR</name>
<dbReference type="AlphaFoldDB" id="A0A7S8E733"/>
<feature type="transmembrane region" description="Helical" evidence="1">
    <location>
        <begin position="18"/>
        <end position="43"/>
    </location>
</feature>